<dbReference type="EMBL" id="JAQQBR010000130">
    <property type="protein sequence ID" value="KAK0174233.1"/>
    <property type="molecule type" value="Genomic_DNA"/>
</dbReference>
<feature type="region of interest" description="Disordered" evidence="1">
    <location>
        <begin position="77"/>
        <end position="101"/>
    </location>
</feature>
<protein>
    <submittedName>
        <fullName evidence="2">Uncharacterized protein</fullName>
    </submittedName>
</protein>
<organism evidence="2 3">
    <name type="scientific">Microctonus hyperodae</name>
    <name type="common">Parasitoid wasp</name>
    <dbReference type="NCBI Taxonomy" id="165561"/>
    <lineage>
        <taxon>Eukaryota</taxon>
        <taxon>Metazoa</taxon>
        <taxon>Ecdysozoa</taxon>
        <taxon>Arthropoda</taxon>
        <taxon>Hexapoda</taxon>
        <taxon>Insecta</taxon>
        <taxon>Pterygota</taxon>
        <taxon>Neoptera</taxon>
        <taxon>Endopterygota</taxon>
        <taxon>Hymenoptera</taxon>
        <taxon>Apocrita</taxon>
        <taxon>Ichneumonoidea</taxon>
        <taxon>Braconidae</taxon>
        <taxon>Euphorinae</taxon>
        <taxon>Microctonus</taxon>
    </lineage>
</organism>
<comment type="caution">
    <text evidence="2">The sequence shown here is derived from an EMBL/GenBank/DDBJ whole genome shotgun (WGS) entry which is preliminary data.</text>
</comment>
<gene>
    <name evidence="2" type="ORF">PV327_011153</name>
</gene>
<proteinExistence type="predicted"/>
<reference evidence="2" key="2">
    <citation type="submission" date="2023-03" db="EMBL/GenBank/DDBJ databases">
        <authorList>
            <person name="Inwood S.N."/>
            <person name="Skelly J.G."/>
            <person name="Guhlin J."/>
            <person name="Harrop T.W.R."/>
            <person name="Goldson S.G."/>
            <person name="Dearden P.K."/>
        </authorList>
    </citation>
    <scope>NUCLEOTIDE SEQUENCE</scope>
    <source>
        <strain evidence="2">Lincoln</strain>
        <tissue evidence="2">Whole body</tissue>
    </source>
</reference>
<evidence type="ECO:0000313" key="2">
    <source>
        <dbReference type="EMBL" id="KAK0174233.1"/>
    </source>
</evidence>
<feature type="non-terminal residue" evidence="2">
    <location>
        <position position="152"/>
    </location>
</feature>
<dbReference type="Proteomes" id="UP001168972">
    <property type="component" value="Unassembled WGS sequence"/>
</dbReference>
<reference evidence="2" key="1">
    <citation type="journal article" date="2023" name="bioRxiv">
        <title>Scaffold-level genome assemblies of two parasitoid biocontrol wasps reveal the parthenogenesis mechanism and an associated novel virus.</title>
        <authorList>
            <person name="Inwood S."/>
            <person name="Skelly J."/>
            <person name="Guhlin J."/>
            <person name="Harrop T."/>
            <person name="Goldson S."/>
            <person name="Dearden P."/>
        </authorList>
    </citation>
    <scope>NUCLEOTIDE SEQUENCE</scope>
    <source>
        <strain evidence="2">Lincoln</strain>
        <tissue evidence="2">Whole body</tissue>
    </source>
</reference>
<name>A0AA39KUC4_MICHY</name>
<accession>A0AA39KUC4</accession>
<evidence type="ECO:0000313" key="3">
    <source>
        <dbReference type="Proteomes" id="UP001168972"/>
    </source>
</evidence>
<dbReference type="AlphaFoldDB" id="A0AA39KUC4"/>
<sequence length="152" mass="17309">MRVNLGTAEQGGISPRVPATGSLRRKRYKFLDFNEKKSLIHVVANYMTNDLNDTTLTTSKKMGHRIVNNHSASFTVKIGGHHDSRTSQSYSLEDLEDTTKKPKAQDEYGCVAYLPVLPQNESWESQKKKRLALMDDYESSKYVEEDIHLMAE</sequence>
<keyword evidence="3" id="KW-1185">Reference proteome</keyword>
<evidence type="ECO:0000256" key="1">
    <source>
        <dbReference type="SAM" id="MobiDB-lite"/>
    </source>
</evidence>